<protein>
    <submittedName>
        <fullName evidence="3">Uncharacterized protein</fullName>
    </submittedName>
</protein>
<proteinExistence type="predicted"/>
<accession>A0AAV5U4J8</accession>
<keyword evidence="4" id="KW-1185">Reference proteome</keyword>
<feature type="compositionally biased region" description="Acidic residues" evidence="2">
    <location>
        <begin position="235"/>
        <end position="256"/>
    </location>
</feature>
<feature type="region of interest" description="Disordered" evidence="2">
    <location>
        <begin position="226"/>
        <end position="256"/>
    </location>
</feature>
<keyword evidence="1" id="KW-0175">Coiled coil</keyword>
<feature type="non-terminal residue" evidence="3">
    <location>
        <position position="1"/>
    </location>
</feature>
<evidence type="ECO:0000256" key="1">
    <source>
        <dbReference type="SAM" id="Coils"/>
    </source>
</evidence>
<dbReference type="AlphaFoldDB" id="A0AAV5U4J8"/>
<dbReference type="Proteomes" id="UP001432027">
    <property type="component" value="Unassembled WGS sequence"/>
</dbReference>
<evidence type="ECO:0000256" key="2">
    <source>
        <dbReference type="SAM" id="MobiDB-lite"/>
    </source>
</evidence>
<comment type="caution">
    <text evidence="3">The sequence shown here is derived from an EMBL/GenBank/DDBJ whole genome shotgun (WGS) entry which is preliminary data.</text>
</comment>
<organism evidence="3 4">
    <name type="scientific">Pristionchus entomophagus</name>
    <dbReference type="NCBI Taxonomy" id="358040"/>
    <lineage>
        <taxon>Eukaryota</taxon>
        <taxon>Metazoa</taxon>
        <taxon>Ecdysozoa</taxon>
        <taxon>Nematoda</taxon>
        <taxon>Chromadorea</taxon>
        <taxon>Rhabditida</taxon>
        <taxon>Rhabditina</taxon>
        <taxon>Diplogasteromorpha</taxon>
        <taxon>Diplogasteroidea</taxon>
        <taxon>Neodiplogasteridae</taxon>
        <taxon>Pristionchus</taxon>
    </lineage>
</organism>
<reference evidence="3" key="1">
    <citation type="submission" date="2023-10" db="EMBL/GenBank/DDBJ databases">
        <title>Genome assembly of Pristionchus species.</title>
        <authorList>
            <person name="Yoshida K."/>
            <person name="Sommer R.J."/>
        </authorList>
    </citation>
    <scope>NUCLEOTIDE SEQUENCE</scope>
    <source>
        <strain evidence="3">RS0144</strain>
    </source>
</reference>
<gene>
    <name evidence="3" type="ORF">PENTCL1PPCAC_23359</name>
</gene>
<sequence>EVKTLFSFSESVYQKELMQSRSSKSSKFRIADDGRTLLTLTGAVVLKDEEAMNVCMRIHELSGHPDQNEMDKQLPRLVFIQRKRALTTTITKKCNFCRCKYKNGAIITQSPVNVQNIKLDIKVHYDEGAAERRFEIVPHGVDSKAIDNYVKNTIDILKKYGKWKEPVFSPHAALARSVLRLDDLLRGEQKEEIEDVIDFDPIRSDATSVEVISYIESHLNSKFKDPVSNSIESESNVDWEMDGEEEEDEDMIEEDDDEDIVDEEVLQMRRQLEESDRQCEVMEKEARRLADSTGRMRAYIRQWEFSDFLREQMELEEK</sequence>
<evidence type="ECO:0000313" key="3">
    <source>
        <dbReference type="EMBL" id="GMT01185.1"/>
    </source>
</evidence>
<feature type="coiled-coil region" evidence="1">
    <location>
        <begin position="265"/>
        <end position="292"/>
    </location>
</feature>
<name>A0AAV5U4J8_9BILA</name>
<evidence type="ECO:0000313" key="4">
    <source>
        <dbReference type="Proteomes" id="UP001432027"/>
    </source>
</evidence>
<dbReference type="EMBL" id="BTSX01000005">
    <property type="protein sequence ID" value="GMT01185.1"/>
    <property type="molecule type" value="Genomic_DNA"/>
</dbReference>